<evidence type="ECO:0000256" key="4">
    <source>
        <dbReference type="ARBA" id="ARBA00023002"/>
    </source>
</evidence>
<proteinExistence type="inferred from homology"/>
<dbReference type="CDD" id="cd13901">
    <property type="entry name" value="CuRO_3_MaLCC_like"/>
    <property type="match status" value="1"/>
</dbReference>
<evidence type="ECO:0000313" key="12">
    <source>
        <dbReference type="Proteomes" id="UP000503462"/>
    </source>
</evidence>
<keyword evidence="12" id="KW-1185">Reference proteome</keyword>
<dbReference type="Gene3D" id="2.60.40.420">
    <property type="entry name" value="Cupredoxins - blue copper proteins"/>
    <property type="match status" value="3"/>
</dbReference>
<evidence type="ECO:0000256" key="3">
    <source>
        <dbReference type="ARBA" id="ARBA00022737"/>
    </source>
</evidence>
<organism evidence="11 12">
    <name type="scientific">Peltaster fructicola</name>
    <dbReference type="NCBI Taxonomy" id="286661"/>
    <lineage>
        <taxon>Eukaryota</taxon>
        <taxon>Fungi</taxon>
        <taxon>Dikarya</taxon>
        <taxon>Ascomycota</taxon>
        <taxon>Pezizomycotina</taxon>
        <taxon>Dothideomycetes</taxon>
        <taxon>Dothideomycetes incertae sedis</taxon>
        <taxon>Peltaster</taxon>
    </lineage>
</organism>
<evidence type="ECO:0000313" key="11">
    <source>
        <dbReference type="EMBL" id="QIW99529.1"/>
    </source>
</evidence>
<protein>
    <recommendedName>
        <fullName evidence="13">Laccase</fullName>
    </recommendedName>
</protein>
<evidence type="ECO:0000259" key="9">
    <source>
        <dbReference type="Pfam" id="PF07731"/>
    </source>
</evidence>
<reference evidence="11 12" key="1">
    <citation type="journal article" date="2016" name="Sci. Rep.">
        <title>Peltaster fructicola genome reveals evolution from an invasive phytopathogen to an ectophytic parasite.</title>
        <authorList>
            <person name="Xu C."/>
            <person name="Chen H."/>
            <person name="Gleason M.L."/>
            <person name="Xu J.R."/>
            <person name="Liu H."/>
            <person name="Zhang R."/>
            <person name="Sun G."/>
        </authorList>
    </citation>
    <scope>NUCLEOTIDE SEQUENCE [LARGE SCALE GENOMIC DNA]</scope>
    <source>
        <strain evidence="11 12">LNHT1506</strain>
    </source>
</reference>
<evidence type="ECO:0000259" key="8">
    <source>
        <dbReference type="Pfam" id="PF00394"/>
    </source>
</evidence>
<accession>A0A6H0XYN6</accession>
<sequence length="663" mass="72267">MKNSLLISAGLASLVAALPQLDLGITVDLDLPTLKVTPVSSVQATVETAVTQSTGGDAASDYTGPAFLPTDVFSDLVPQLPQAVTNGATFLGTLWAPHLPDWLNGSPLPQGFPWGGRTSANTDPYTDPPETGVTRHYDFTVTRKTIYPDGVAKNGIVVNNAFPGPTIEANWGDWIEVAVHNQLDEGTSLHWHGLLQKDTPYMDGVPGVSQCPIAPGKSFTYRFKADLYGTSWWHAHYSAQYAGGILGPMIIYGPHDNADYDIDLGPVLLTDWYHDDYFTLIEQVMAPAKQKLPPPVSNNNLINGKMNYPCKSIKNGQACTPNAGISKFNFISGKTYRLRLINAGAEGIQKFSIDNHQMTVIANDFVPVQPYNVDVVTLGVGQRTDIIVKANGSSRDAVWMRSDLGKSAFVGGCTLTDGISPLAVAAIYYQDADKNAEPNTTSSVTAEQINSCKNDPLEDTVPYYAITPAANPAVTTKVDITYQSNGTHDLFFMSNSSFRTDFNDPIYLEAKLGNDKFAPEWNVYNYGSNSSIRIVLYNHALTGAHPMHLHGHNYDILAEGFGTWNGDITRPQNPQRRDVHILQNAQDANTPAYMVLQIDADNPGSWPLHCHIAWHVSAGLYITVLERPDDIKKVNIPSTVAQTCRDWASFSGSHVVEQIDSGL</sequence>
<name>A0A6H0XYN6_9PEZI</name>
<gene>
    <name evidence="11" type="ORF">AMS68_005047</name>
</gene>
<dbReference type="InterPro" id="IPR011707">
    <property type="entry name" value="Cu-oxidase-like_N"/>
</dbReference>
<evidence type="ECO:0000256" key="1">
    <source>
        <dbReference type="ARBA" id="ARBA00010609"/>
    </source>
</evidence>
<dbReference type="InterPro" id="IPR002355">
    <property type="entry name" value="Cu_oxidase_Cu_BS"/>
</dbReference>
<dbReference type="PANTHER" id="PTHR11709">
    <property type="entry name" value="MULTI-COPPER OXIDASE"/>
    <property type="match status" value="1"/>
</dbReference>
<dbReference type="GO" id="GO:0016491">
    <property type="term" value="F:oxidoreductase activity"/>
    <property type="evidence" value="ECO:0007669"/>
    <property type="project" value="UniProtKB-KW"/>
</dbReference>
<dbReference type="CDD" id="cd13854">
    <property type="entry name" value="CuRO_1_MaLCC_like"/>
    <property type="match status" value="1"/>
</dbReference>
<dbReference type="PROSITE" id="PS00079">
    <property type="entry name" value="MULTICOPPER_OXIDASE1"/>
    <property type="match status" value="1"/>
</dbReference>
<dbReference type="InterPro" id="IPR011706">
    <property type="entry name" value="Cu-oxidase_C"/>
</dbReference>
<dbReference type="FunFam" id="2.60.40.420:FF:000038">
    <property type="entry name" value="Extracellular dihydrogeodin oxidase/laccase"/>
    <property type="match status" value="1"/>
</dbReference>
<keyword evidence="3" id="KW-0677">Repeat</keyword>
<dbReference type="Pfam" id="PF07731">
    <property type="entry name" value="Cu-oxidase_2"/>
    <property type="match status" value="1"/>
</dbReference>
<dbReference type="Pfam" id="PF00394">
    <property type="entry name" value="Cu-oxidase"/>
    <property type="match status" value="1"/>
</dbReference>
<dbReference type="InterPro" id="IPR001117">
    <property type="entry name" value="Cu-oxidase_2nd"/>
</dbReference>
<dbReference type="SUPFAM" id="SSF49503">
    <property type="entry name" value="Cupredoxins"/>
    <property type="match status" value="3"/>
</dbReference>
<keyword evidence="4" id="KW-0560">Oxidoreductase</keyword>
<dbReference type="GO" id="GO:0005507">
    <property type="term" value="F:copper ion binding"/>
    <property type="evidence" value="ECO:0007669"/>
    <property type="project" value="InterPro"/>
</dbReference>
<evidence type="ECO:0000256" key="2">
    <source>
        <dbReference type="ARBA" id="ARBA00022723"/>
    </source>
</evidence>
<evidence type="ECO:0000256" key="7">
    <source>
        <dbReference type="SAM" id="SignalP"/>
    </source>
</evidence>
<dbReference type="OrthoDB" id="2121828at2759"/>
<dbReference type="InterPro" id="IPR045087">
    <property type="entry name" value="Cu-oxidase_fam"/>
</dbReference>
<dbReference type="InterPro" id="IPR008972">
    <property type="entry name" value="Cupredoxin"/>
</dbReference>
<feature type="domain" description="Plastocyanin-like" evidence="9">
    <location>
        <begin position="504"/>
        <end position="629"/>
    </location>
</feature>
<dbReference type="PROSITE" id="PS00080">
    <property type="entry name" value="MULTICOPPER_OXIDASE2"/>
    <property type="match status" value="1"/>
</dbReference>
<evidence type="ECO:0000256" key="6">
    <source>
        <dbReference type="ARBA" id="ARBA00023180"/>
    </source>
</evidence>
<keyword evidence="7" id="KW-0732">Signal</keyword>
<feature type="chain" id="PRO_5026302159" description="Laccase" evidence="7">
    <location>
        <begin position="18"/>
        <end position="663"/>
    </location>
</feature>
<feature type="domain" description="Plastocyanin-like" evidence="10">
    <location>
        <begin position="141"/>
        <end position="254"/>
    </location>
</feature>
<keyword evidence="6" id="KW-0325">Glycoprotein</keyword>
<dbReference type="FunFam" id="2.60.40.420:FF:000021">
    <property type="entry name" value="Extracellular dihydrogeodin oxidase/laccase"/>
    <property type="match status" value="1"/>
</dbReference>
<dbReference type="EMBL" id="CP051141">
    <property type="protein sequence ID" value="QIW99529.1"/>
    <property type="molecule type" value="Genomic_DNA"/>
</dbReference>
<feature type="signal peptide" evidence="7">
    <location>
        <begin position="1"/>
        <end position="17"/>
    </location>
</feature>
<dbReference type="Proteomes" id="UP000503462">
    <property type="component" value="Chromosome 3"/>
</dbReference>
<evidence type="ECO:0000256" key="5">
    <source>
        <dbReference type="ARBA" id="ARBA00023008"/>
    </source>
</evidence>
<dbReference type="PANTHER" id="PTHR11709:SF145">
    <property type="entry name" value="LCC1"/>
    <property type="match status" value="1"/>
</dbReference>
<dbReference type="CDD" id="cd13880">
    <property type="entry name" value="CuRO_2_MaLCC_like"/>
    <property type="match status" value="1"/>
</dbReference>
<comment type="similarity">
    <text evidence="1">Belongs to the multicopper oxidase family.</text>
</comment>
<evidence type="ECO:0000259" key="10">
    <source>
        <dbReference type="Pfam" id="PF07732"/>
    </source>
</evidence>
<dbReference type="Pfam" id="PF07732">
    <property type="entry name" value="Cu-oxidase_3"/>
    <property type="match status" value="1"/>
</dbReference>
<dbReference type="InterPro" id="IPR033138">
    <property type="entry name" value="Cu_oxidase_CS"/>
</dbReference>
<keyword evidence="5" id="KW-0186">Copper</keyword>
<feature type="domain" description="Plastocyanin-like" evidence="8">
    <location>
        <begin position="266"/>
        <end position="403"/>
    </location>
</feature>
<evidence type="ECO:0008006" key="13">
    <source>
        <dbReference type="Google" id="ProtNLM"/>
    </source>
</evidence>
<dbReference type="AlphaFoldDB" id="A0A6H0XYN6"/>
<keyword evidence="2" id="KW-0479">Metal-binding</keyword>